<feature type="region of interest" description="Disordered" evidence="5">
    <location>
        <begin position="629"/>
        <end position="656"/>
    </location>
</feature>
<feature type="compositionally biased region" description="Low complexity" evidence="5">
    <location>
        <begin position="131"/>
        <end position="140"/>
    </location>
</feature>
<dbReference type="STRING" id="58919.A0A316Z045"/>
<feature type="compositionally biased region" description="Low complexity" evidence="5">
    <location>
        <begin position="105"/>
        <end position="123"/>
    </location>
</feature>
<dbReference type="PANTHER" id="PTHR21328">
    <property type="entry name" value="POLY ADP-RIBOSE POLYMERASE FAMILY, MEMBER PARP"/>
    <property type="match status" value="1"/>
</dbReference>
<evidence type="ECO:0000259" key="6">
    <source>
        <dbReference type="Pfam" id="PF00644"/>
    </source>
</evidence>
<dbReference type="EMBL" id="KZ819310">
    <property type="protein sequence ID" value="PWN94656.1"/>
    <property type="molecule type" value="Genomic_DNA"/>
</dbReference>
<organism evidence="7 8">
    <name type="scientific">Tilletiopsis washingtonensis</name>
    <dbReference type="NCBI Taxonomy" id="58919"/>
    <lineage>
        <taxon>Eukaryota</taxon>
        <taxon>Fungi</taxon>
        <taxon>Dikarya</taxon>
        <taxon>Basidiomycota</taxon>
        <taxon>Ustilaginomycotina</taxon>
        <taxon>Exobasidiomycetes</taxon>
        <taxon>Entylomatales</taxon>
        <taxon>Entylomatales incertae sedis</taxon>
        <taxon>Tilletiopsis</taxon>
    </lineage>
</organism>
<dbReference type="Pfam" id="PF00644">
    <property type="entry name" value="PARP"/>
    <property type="match status" value="1"/>
</dbReference>
<protein>
    <recommendedName>
        <fullName evidence="6">PARP catalytic domain-containing protein</fullName>
    </recommendedName>
</protein>
<keyword evidence="3" id="KW-0548">Nucleotidyltransferase</keyword>
<feature type="region of interest" description="Disordered" evidence="5">
    <location>
        <begin position="42"/>
        <end position="233"/>
    </location>
</feature>
<keyword evidence="1" id="KW-0328">Glycosyltransferase</keyword>
<evidence type="ECO:0000256" key="3">
    <source>
        <dbReference type="ARBA" id="ARBA00022695"/>
    </source>
</evidence>
<feature type="compositionally biased region" description="Low complexity" evidence="5">
    <location>
        <begin position="54"/>
        <end position="80"/>
    </location>
</feature>
<dbReference type="Proteomes" id="UP000245946">
    <property type="component" value="Unassembled WGS sequence"/>
</dbReference>
<feature type="compositionally biased region" description="Low complexity" evidence="5">
    <location>
        <begin position="203"/>
        <end position="219"/>
    </location>
</feature>
<evidence type="ECO:0000256" key="5">
    <source>
        <dbReference type="SAM" id="MobiDB-lite"/>
    </source>
</evidence>
<reference evidence="7 8" key="1">
    <citation type="journal article" date="2018" name="Mol. Biol. Evol.">
        <title>Broad Genomic Sampling Reveals a Smut Pathogenic Ancestry of the Fungal Clade Ustilaginomycotina.</title>
        <authorList>
            <person name="Kijpornyongpan T."/>
            <person name="Mondo S.J."/>
            <person name="Barry K."/>
            <person name="Sandor L."/>
            <person name="Lee J."/>
            <person name="Lipzen A."/>
            <person name="Pangilinan J."/>
            <person name="LaButti K."/>
            <person name="Hainaut M."/>
            <person name="Henrissat B."/>
            <person name="Grigoriev I.V."/>
            <person name="Spatafora J.W."/>
            <person name="Aime M.C."/>
        </authorList>
    </citation>
    <scope>NUCLEOTIDE SEQUENCE [LARGE SCALE GENOMIC DNA]</scope>
    <source>
        <strain evidence="7 8">MCA 4186</strain>
    </source>
</reference>
<dbReference type="SUPFAM" id="SSF56399">
    <property type="entry name" value="ADP-ribosylation"/>
    <property type="match status" value="1"/>
</dbReference>
<dbReference type="InterPro" id="IPR051838">
    <property type="entry name" value="ARTD_PARP"/>
</dbReference>
<keyword evidence="4" id="KW-0520">NAD</keyword>
<gene>
    <name evidence="7" type="ORF">FA09DRAFT_171686</name>
</gene>
<evidence type="ECO:0000256" key="2">
    <source>
        <dbReference type="ARBA" id="ARBA00022679"/>
    </source>
</evidence>
<dbReference type="RefSeq" id="XP_025594935.1">
    <property type="nucleotide sequence ID" value="XM_025739297.1"/>
</dbReference>
<dbReference type="InterPro" id="IPR012317">
    <property type="entry name" value="Poly(ADP-ribose)pol_cat_dom"/>
</dbReference>
<evidence type="ECO:0000256" key="1">
    <source>
        <dbReference type="ARBA" id="ARBA00022676"/>
    </source>
</evidence>
<dbReference type="OrthoDB" id="109543at2759"/>
<proteinExistence type="predicted"/>
<evidence type="ECO:0000313" key="7">
    <source>
        <dbReference type="EMBL" id="PWN94656.1"/>
    </source>
</evidence>
<feature type="domain" description="PARP catalytic" evidence="6">
    <location>
        <begin position="561"/>
        <end position="616"/>
    </location>
</feature>
<dbReference type="AlphaFoldDB" id="A0A316Z045"/>
<name>A0A316Z045_9BASI</name>
<keyword evidence="8" id="KW-1185">Reference proteome</keyword>
<feature type="compositionally biased region" description="Low complexity" evidence="5">
    <location>
        <begin position="174"/>
        <end position="194"/>
    </location>
</feature>
<dbReference type="GO" id="GO:0016779">
    <property type="term" value="F:nucleotidyltransferase activity"/>
    <property type="evidence" value="ECO:0007669"/>
    <property type="project" value="UniProtKB-KW"/>
</dbReference>
<dbReference type="GO" id="GO:0003950">
    <property type="term" value="F:NAD+ poly-ADP-ribosyltransferase activity"/>
    <property type="evidence" value="ECO:0007669"/>
    <property type="project" value="InterPro"/>
</dbReference>
<accession>A0A316Z045</accession>
<dbReference type="Gene3D" id="3.90.228.10">
    <property type="match status" value="1"/>
</dbReference>
<keyword evidence="2" id="KW-0808">Transferase</keyword>
<evidence type="ECO:0000313" key="8">
    <source>
        <dbReference type="Proteomes" id="UP000245946"/>
    </source>
</evidence>
<evidence type="ECO:0000256" key="4">
    <source>
        <dbReference type="ARBA" id="ARBA00023027"/>
    </source>
</evidence>
<dbReference type="GeneID" id="37266843"/>
<sequence length="680" mass="72159">MGLAPRRRAALRRGRLMSSGRHLRPSFVSLITSRPLALPRRFHLRPTASRSRLASSAMPPTTRSSRSRSAAEQPAAQPAPKRSKRGSAAAPAKAVEKQKVQTYISVSESPEPEGEGSSTAGPSTRAETSVEQSPPAAAATAHEHEQSQGSVGGMKGSPLSKGDAEGSQPRSQHSAAPSKSSQPSAGASKASQPGTGDAGQPHSQRSASQAKQAKQSQQSVADEDNDNSFDFGSDCSSVKSADFDIEDPMQSFGLSSREREAIEIGIQATAARLADEGTASGGGGTLLLKEGAVLEVQLPLHPLSPLQRTTLDIAEDAYLVLISLDVQGGWTSSAVPPTSIVRLVSTTSSTIISHSDEHTSATPLGLLLYAGVRAIAKKMWGEPEYLYELSTSTLRLLCNAGDYCFCCAERLKFGGVKPTVCDSPLCQYQLDDLGLGASLSELRDERIADFLIATAHAAAVGAVSRPSTLPALPSSRDGSPLTAKSLRTTIEALPPVEVMAALSPTELKAQIGAEAFATLRWIFTSNRAHLVALAQHERIQINGDDIGGELHLKVSTSTRSHEAAFQAQKAKYGSFMAWHGSGTQNWHAIIRTSLKNASGTAMMSTGAAYGAGIYVSIARTACKTPLKLDRRWPMAPRSRSATREPSPSRGRTQHWAARCRSSPLWRLPTRPSSSVRREPA</sequence>